<dbReference type="EMBL" id="CAJFCW020000001">
    <property type="protein sequence ID" value="CAG9081722.1"/>
    <property type="molecule type" value="Genomic_DNA"/>
</dbReference>
<evidence type="ECO:0000259" key="10">
    <source>
        <dbReference type="PROSITE" id="PS51844"/>
    </source>
</evidence>
<proteinExistence type="inferred from homology"/>
<evidence type="ECO:0000256" key="7">
    <source>
        <dbReference type="PROSITE-ProRule" id="PRU00782"/>
    </source>
</evidence>
<feature type="domain" description="Myosin N-terminal SH3-like" evidence="10">
    <location>
        <begin position="35"/>
        <end position="83"/>
    </location>
</feature>
<gene>
    <name evidence="11" type="ORF">BOKJ2_LOCUS1109</name>
</gene>
<dbReference type="GO" id="GO:0051015">
    <property type="term" value="F:actin filament binding"/>
    <property type="evidence" value="ECO:0007669"/>
    <property type="project" value="InterPro"/>
</dbReference>
<dbReference type="SMART" id="SM00242">
    <property type="entry name" value="MYSc"/>
    <property type="match status" value="1"/>
</dbReference>
<keyword evidence="2 7" id="KW-0547">Nucleotide-binding</keyword>
<dbReference type="Gene3D" id="1.20.120.720">
    <property type="entry name" value="Myosin VI head, motor domain, U50 subdomain"/>
    <property type="match status" value="1"/>
</dbReference>
<dbReference type="Pfam" id="PF00063">
    <property type="entry name" value="Myosin_head"/>
    <property type="match status" value="1"/>
</dbReference>
<dbReference type="GO" id="GO:0005524">
    <property type="term" value="F:ATP binding"/>
    <property type="evidence" value="ECO:0007669"/>
    <property type="project" value="UniProtKB-UniRule"/>
</dbReference>
<dbReference type="Pfam" id="PF21521">
    <property type="entry name" value="MYO6_lever"/>
    <property type="match status" value="1"/>
</dbReference>
<dbReference type="Proteomes" id="UP000614601">
    <property type="component" value="Unassembled WGS sequence"/>
</dbReference>
<reference evidence="11" key="1">
    <citation type="submission" date="2020-09" db="EMBL/GenBank/DDBJ databases">
        <authorList>
            <person name="Kikuchi T."/>
        </authorList>
    </citation>
    <scope>NUCLEOTIDE SEQUENCE</scope>
    <source>
        <strain evidence="11">SH1</strain>
    </source>
</reference>
<dbReference type="GO" id="GO:0005886">
    <property type="term" value="C:plasma membrane"/>
    <property type="evidence" value="ECO:0007669"/>
    <property type="project" value="TreeGrafter"/>
</dbReference>
<dbReference type="InterPro" id="IPR036114">
    <property type="entry name" value="MYSc_Myo6"/>
</dbReference>
<dbReference type="Gene3D" id="6.10.220.10">
    <property type="match status" value="1"/>
</dbReference>
<dbReference type="InterPro" id="IPR027417">
    <property type="entry name" value="P-loop_NTPase"/>
</dbReference>
<sequence length="1087" mass="124680">MNPVLESTLEKEENVQLQHDDVASMVQAVSNDFLDFNKPVFVPDDVDGYIRGRIVDVLADSLVVKCDDKTVTLPFSKVLPCEESCDKSVDDNCMLMYLNEGTLLENCKLRYHQKQIYTYVANILISINPYENLTDLYSLERIAKYRGKSLGTLPPHVFAIADKAYRDMRRCKESQSIIVSGESGAGKTESQKCILKYLCENWCAPGSKSLEEHVLETNPILEAFGNAKTLRNNNSSRFGKFIEIHFQENGMVAGGHVSHYLLEKSRICIQQREERNYHIFYQLFVGADESLRKDLGLTTPQDFEFLKHGFTKYFTNGEATGDKVYDEVVNDAEDFQRLSKALKNIGYDENSLLNLFKLLAGILHLGNIVFEESDDIRGGCKITSASEFSADWAAKLMGIGKHELVNGLVSRIMQPTRGGIKGTVIQVRLKSKEAAATRDTLAKTIYGKLFDAIVAKINACFPIQGSKNFIGVLDIAGFEFFKNNSFEQFCINYCNEKLQEFFNDRILKQEQELYVAESLNIPQIEYNDNHDCIELFESKGGLLDLLDEEIRLPKPTTQHFTTSVHQTHGSHFRLSSSRNSKVKEYRALREDECFIIRHFAGSVCYQTSQFIEKNSNNLHASLENMISFSSNQILTQLFEASTLNKPQNKLISSSASALFRKQLGSLLDKLQRTGTHFVRCIKPNGEMSPGKFESNQILGQLRYSGMESVLKLMQMGYPSRTQFSELYNMYSSLLPEKLARLDHRLFCKCLFHVLGLNDSDYKFGMTKVFFKPGKFAEFDQLLRHDPQAMKEMIGKVQSWLCKLRWRKVQYGIWSCIKLEKKIAFRAANVIMIQSVVRGFIAKRKVFPRVKLATTVSNIIKDVDNTMKMLASNEDMDSELLQQLTLHKNVVAATLRSLKDNVNSYIQPSDKDTVSRLQSDTTKLIEDVKKAAAEKESLKRQLMELEKKRLEEIQKAKQREEHEKRRLEALRKIQEQMKAEEEQRKAAEQRQLAEKAKREEKERQEQLDLELAKRLEQENGVHLAEDANKQAAPKPKDENDLTQWTYAKLRDTINTTSDIELISACRSEFHRRLRVYQNWKKTHARKQT</sequence>
<dbReference type="Gene3D" id="1.10.10.820">
    <property type="match status" value="1"/>
</dbReference>
<feature type="domain" description="Myosin motor" evidence="9">
    <location>
        <begin position="87"/>
        <end position="783"/>
    </location>
</feature>
<keyword evidence="6 7" id="KW-0009">Actin-binding</keyword>
<comment type="similarity">
    <text evidence="1 7">Belongs to the TRAFAC class myosin-kinesin ATPase superfamily. Myosin family.</text>
</comment>
<dbReference type="Pfam" id="PF02736">
    <property type="entry name" value="Myosin_N"/>
    <property type="match status" value="1"/>
</dbReference>
<dbReference type="OrthoDB" id="6108017at2759"/>
<dbReference type="EMBL" id="CAJFDH010000001">
    <property type="protein sequence ID" value="CAD5206425.1"/>
    <property type="molecule type" value="Genomic_DNA"/>
</dbReference>
<evidence type="ECO:0000256" key="8">
    <source>
        <dbReference type="SAM" id="MobiDB-lite"/>
    </source>
</evidence>
<evidence type="ECO:0000256" key="5">
    <source>
        <dbReference type="ARBA" id="ARBA00023175"/>
    </source>
</evidence>
<dbReference type="Gene3D" id="2.30.30.360">
    <property type="entry name" value="Myosin S1 fragment, N-terminal"/>
    <property type="match status" value="1"/>
</dbReference>
<dbReference type="Gene3D" id="3.30.70.1590">
    <property type="match status" value="1"/>
</dbReference>
<evidence type="ECO:0008006" key="13">
    <source>
        <dbReference type="Google" id="ProtNLM"/>
    </source>
</evidence>
<comment type="caution">
    <text evidence="11">The sequence shown here is derived from an EMBL/GenBank/DDBJ whole genome shotgun (WGS) entry which is preliminary data.</text>
</comment>
<dbReference type="SUPFAM" id="SSF52540">
    <property type="entry name" value="P-loop containing nucleoside triphosphate hydrolases"/>
    <property type="match status" value="1"/>
</dbReference>
<accession>A0A811JSV9</accession>
<dbReference type="AlphaFoldDB" id="A0A811JSV9"/>
<dbReference type="PROSITE" id="PS50096">
    <property type="entry name" value="IQ"/>
    <property type="match status" value="1"/>
</dbReference>
<dbReference type="InterPro" id="IPR004009">
    <property type="entry name" value="SH3_Myosin"/>
</dbReference>
<organism evidence="11 12">
    <name type="scientific">Bursaphelenchus okinawaensis</name>
    <dbReference type="NCBI Taxonomy" id="465554"/>
    <lineage>
        <taxon>Eukaryota</taxon>
        <taxon>Metazoa</taxon>
        <taxon>Ecdysozoa</taxon>
        <taxon>Nematoda</taxon>
        <taxon>Chromadorea</taxon>
        <taxon>Rhabditida</taxon>
        <taxon>Tylenchina</taxon>
        <taxon>Tylenchomorpha</taxon>
        <taxon>Aphelenchoidea</taxon>
        <taxon>Aphelenchoididae</taxon>
        <taxon>Bursaphelenchus</taxon>
    </lineage>
</organism>
<dbReference type="GO" id="GO:0000146">
    <property type="term" value="F:microfilament motor activity"/>
    <property type="evidence" value="ECO:0007669"/>
    <property type="project" value="TreeGrafter"/>
</dbReference>
<dbReference type="InterPro" id="IPR008989">
    <property type="entry name" value="Myosin_S1_N"/>
</dbReference>
<keyword evidence="3 7" id="KW-0067">ATP-binding</keyword>
<feature type="binding site" evidence="7">
    <location>
        <begin position="181"/>
        <end position="188"/>
    </location>
    <ligand>
        <name>ATP</name>
        <dbReference type="ChEBI" id="CHEBI:30616"/>
    </ligand>
</feature>
<evidence type="ECO:0000259" key="9">
    <source>
        <dbReference type="PROSITE" id="PS51456"/>
    </source>
</evidence>
<dbReference type="PROSITE" id="PS51844">
    <property type="entry name" value="SH3_LIKE"/>
    <property type="match status" value="1"/>
</dbReference>
<dbReference type="PROSITE" id="PS51456">
    <property type="entry name" value="MYOSIN_MOTOR"/>
    <property type="match status" value="1"/>
</dbReference>
<keyword evidence="12" id="KW-1185">Reference proteome</keyword>
<dbReference type="InterPro" id="IPR001609">
    <property type="entry name" value="Myosin_head_motor_dom-like"/>
</dbReference>
<dbReference type="Gene3D" id="3.40.850.10">
    <property type="entry name" value="Kinesin motor domain"/>
    <property type="match status" value="1"/>
</dbReference>
<evidence type="ECO:0000313" key="11">
    <source>
        <dbReference type="EMBL" id="CAD5206425.1"/>
    </source>
</evidence>
<feature type="region of interest" description="Disordered" evidence="8">
    <location>
        <begin position="977"/>
        <end position="1004"/>
    </location>
</feature>
<dbReference type="InterPro" id="IPR036961">
    <property type="entry name" value="Kinesin_motor_dom_sf"/>
</dbReference>
<dbReference type="CDD" id="cd01382">
    <property type="entry name" value="MYSc_Myo6"/>
    <property type="match status" value="1"/>
</dbReference>
<dbReference type="GO" id="GO:0016459">
    <property type="term" value="C:myosin complex"/>
    <property type="evidence" value="ECO:0007669"/>
    <property type="project" value="UniProtKB-KW"/>
</dbReference>
<feature type="region of interest" description="Actin-binding" evidence="7">
    <location>
        <begin position="663"/>
        <end position="685"/>
    </location>
</feature>
<evidence type="ECO:0000256" key="4">
    <source>
        <dbReference type="ARBA" id="ARBA00023123"/>
    </source>
</evidence>
<evidence type="ECO:0000256" key="1">
    <source>
        <dbReference type="ARBA" id="ARBA00008314"/>
    </source>
</evidence>
<dbReference type="InterPro" id="IPR049016">
    <property type="entry name" value="MYO6_lever"/>
</dbReference>
<dbReference type="GO" id="GO:0007015">
    <property type="term" value="P:actin filament organization"/>
    <property type="evidence" value="ECO:0007669"/>
    <property type="project" value="TreeGrafter"/>
</dbReference>
<evidence type="ECO:0000256" key="3">
    <source>
        <dbReference type="ARBA" id="ARBA00022840"/>
    </source>
</evidence>
<keyword evidence="5 7" id="KW-0505">Motor protein</keyword>
<evidence type="ECO:0000313" key="12">
    <source>
        <dbReference type="Proteomes" id="UP000614601"/>
    </source>
</evidence>
<evidence type="ECO:0000256" key="6">
    <source>
        <dbReference type="ARBA" id="ARBA00023203"/>
    </source>
</evidence>
<dbReference type="PRINTS" id="PR00193">
    <property type="entry name" value="MYOSINHEAVY"/>
</dbReference>
<keyword evidence="4 7" id="KW-0518">Myosin</keyword>
<dbReference type="PANTHER" id="PTHR13140:SF745">
    <property type="entry name" value="UNCONVENTIONAL MYOSIN-VI"/>
    <property type="match status" value="1"/>
</dbReference>
<dbReference type="Proteomes" id="UP000783686">
    <property type="component" value="Unassembled WGS sequence"/>
</dbReference>
<evidence type="ECO:0000256" key="2">
    <source>
        <dbReference type="ARBA" id="ARBA00022741"/>
    </source>
</evidence>
<dbReference type="PANTHER" id="PTHR13140">
    <property type="entry name" value="MYOSIN"/>
    <property type="match status" value="1"/>
</dbReference>
<dbReference type="Gene3D" id="1.20.58.530">
    <property type="match status" value="1"/>
</dbReference>
<dbReference type="GO" id="GO:0030048">
    <property type="term" value="P:actin filament-based movement"/>
    <property type="evidence" value="ECO:0007669"/>
    <property type="project" value="TreeGrafter"/>
</dbReference>
<dbReference type="GO" id="GO:0030139">
    <property type="term" value="C:endocytic vesicle"/>
    <property type="evidence" value="ECO:0007669"/>
    <property type="project" value="TreeGrafter"/>
</dbReference>
<protein>
    <recommendedName>
        <fullName evidence="13">Myosin motor domain-containing protein</fullName>
    </recommendedName>
</protein>
<name>A0A811JSV9_9BILA</name>